<protein>
    <submittedName>
        <fullName evidence="1">Uncharacterized protein</fullName>
    </submittedName>
</protein>
<evidence type="ECO:0000313" key="1">
    <source>
        <dbReference type="EMBL" id="KFD52954.1"/>
    </source>
</evidence>
<dbReference type="AlphaFoldDB" id="A0A085M6V8"/>
<reference evidence="1 2" key="1">
    <citation type="journal article" date="2014" name="Nat. Genet.">
        <title>Genome and transcriptome of the porcine whipworm Trichuris suis.</title>
        <authorList>
            <person name="Jex A.R."/>
            <person name="Nejsum P."/>
            <person name="Schwarz E.M."/>
            <person name="Hu L."/>
            <person name="Young N.D."/>
            <person name="Hall R.S."/>
            <person name="Korhonen P.K."/>
            <person name="Liao S."/>
            <person name="Thamsborg S."/>
            <person name="Xia J."/>
            <person name="Xu P."/>
            <person name="Wang S."/>
            <person name="Scheerlinck J.P."/>
            <person name="Hofmann A."/>
            <person name="Sternberg P.W."/>
            <person name="Wang J."/>
            <person name="Gasser R.B."/>
        </authorList>
    </citation>
    <scope>NUCLEOTIDE SEQUENCE [LARGE SCALE GENOMIC DNA]</scope>
    <source>
        <strain evidence="1">DCEP-RM93M</strain>
    </source>
</reference>
<proteinExistence type="predicted"/>
<keyword evidence="2" id="KW-1185">Reference proteome</keyword>
<dbReference type="EMBL" id="KL363221">
    <property type="protein sequence ID" value="KFD52954.1"/>
    <property type="molecule type" value="Genomic_DNA"/>
</dbReference>
<accession>A0A085M6V8</accession>
<evidence type="ECO:0000313" key="2">
    <source>
        <dbReference type="Proteomes" id="UP000030764"/>
    </source>
</evidence>
<dbReference type="Proteomes" id="UP000030764">
    <property type="component" value="Unassembled WGS sequence"/>
</dbReference>
<name>A0A085M6V8_9BILA</name>
<gene>
    <name evidence="1" type="ORF">M513_06070</name>
</gene>
<organism evidence="1 2">
    <name type="scientific">Trichuris suis</name>
    <name type="common">pig whipworm</name>
    <dbReference type="NCBI Taxonomy" id="68888"/>
    <lineage>
        <taxon>Eukaryota</taxon>
        <taxon>Metazoa</taxon>
        <taxon>Ecdysozoa</taxon>
        <taxon>Nematoda</taxon>
        <taxon>Enoplea</taxon>
        <taxon>Dorylaimia</taxon>
        <taxon>Trichinellida</taxon>
        <taxon>Trichuridae</taxon>
        <taxon>Trichuris</taxon>
    </lineage>
</organism>
<sequence length="88" mass="10140">MKADSRLSKLSALLSAKHNGGIRSINKIWVRAAWARRPTLMKVLVQIFLCDIFFQQNKFYYYPSATFNVWQCTSVIGLHNRPADDCMS</sequence>